<dbReference type="InterPro" id="IPR010605">
    <property type="entry name" value="DUF1191"/>
</dbReference>
<sequence>MYFWFPDVSLVQGLITTESKSQNRGDSSSWVPNENAKQAIGFMLMGSKKCRHIIWVTFFLSCISRFFAQPTNNSSFDPDSLDDIFRCYAFDYVSRPRTGILYNVSLPANFSGMELSFVRLRTRKFWLNGANLSYFRIPPGNLPVPFVMRFYLVYQNLGNWSNVYYKVPNYTFIAPVVGLVLYNASHSSPIRLDVGVNRDPILVQFPWISFPEDKNVTLQCARFDANGSFELTEMTLPNACAARNDGHFTIVAPPSLARIPPLLPPPSPFKRKKDGIWKLWALGFGLGILGMIMAALLGFFTYKFVKRSRIGKMERQSERNEALETTWIGRSKMPSATGIRTQPTIENEYVP</sequence>
<keyword evidence="3" id="KW-1185">Reference proteome</keyword>
<dbReference type="GO" id="GO:0016020">
    <property type="term" value="C:membrane"/>
    <property type="evidence" value="ECO:0007669"/>
    <property type="project" value="TreeGrafter"/>
</dbReference>
<keyword evidence="1" id="KW-0812">Transmembrane</keyword>
<evidence type="ECO:0000313" key="2">
    <source>
        <dbReference type="EMBL" id="KAF7139483.1"/>
    </source>
</evidence>
<keyword evidence="1" id="KW-1133">Transmembrane helix</keyword>
<dbReference type="PANTHER" id="PTHR33512">
    <property type="entry name" value="PROTEIN, PUTATIVE (DUF1191)-RELATED"/>
    <property type="match status" value="1"/>
</dbReference>
<feature type="transmembrane region" description="Helical" evidence="1">
    <location>
        <begin position="279"/>
        <end position="305"/>
    </location>
</feature>
<protein>
    <submittedName>
        <fullName evidence="2">Uncharacterized protein</fullName>
    </submittedName>
</protein>
<name>A0A834GPF2_RHOSS</name>
<dbReference type="EMBL" id="WJXA01000007">
    <property type="protein sequence ID" value="KAF7139483.1"/>
    <property type="molecule type" value="Genomic_DNA"/>
</dbReference>
<gene>
    <name evidence="2" type="ORF">RHSIM_Rhsim07G0007800</name>
</gene>
<dbReference type="AlphaFoldDB" id="A0A834GPF2"/>
<evidence type="ECO:0000313" key="3">
    <source>
        <dbReference type="Proteomes" id="UP000626092"/>
    </source>
</evidence>
<reference evidence="2" key="1">
    <citation type="submission" date="2019-11" db="EMBL/GenBank/DDBJ databases">
        <authorList>
            <person name="Liu Y."/>
            <person name="Hou J."/>
            <person name="Li T.-Q."/>
            <person name="Guan C.-H."/>
            <person name="Wu X."/>
            <person name="Wu H.-Z."/>
            <person name="Ling F."/>
            <person name="Zhang R."/>
            <person name="Shi X.-G."/>
            <person name="Ren J.-P."/>
            <person name="Chen E.-F."/>
            <person name="Sun J.-M."/>
        </authorList>
    </citation>
    <scope>NUCLEOTIDE SEQUENCE</scope>
    <source>
        <strain evidence="2">Adult_tree_wgs_1</strain>
        <tissue evidence="2">Leaves</tissue>
    </source>
</reference>
<dbReference type="OrthoDB" id="768690at2759"/>
<evidence type="ECO:0000256" key="1">
    <source>
        <dbReference type="SAM" id="Phobius"/>
    </source>
</evidence>
<accession>A0A834GPF2</accession>
<dbReference type="Proteomes" id="UP000626092">
    <property type="component" value="Unassembled WGS sequence"/>
</dbReference>
<dbReference type="PANTHER" id="PTHR33512:SF7">
    <property type="entry name" value="LEGUME LECTIN DOMAIN-CONTAINING PROTEIN"/>
    <property type="match status" value="1"/>
</dbReference>
<keyword evidence="1" id="KW-0472">Membrane</keyword>
<comment type="caution">
    <text evidence="2">The sequence shown here is derived from an EMBL/GenBank/DDBJ whole genome shotgun (WGS) entry which is preliminary data.</text>
</comment>
<dbReference type="Pfam" id="PF06697">
    <property type="entry name" value="DUF1191"/>
    <property type="match status" value="1"/>
</dbReference>
<proteinExistence type="predicted"/>
<organism evidence="2 3">
    <name type="scientific">Rhododendron simsii</name>
    <name type="common">Sims's rhododendron</name>
    <dbReference type="NCBI Taxonomy" id="118357"/>
    <lineage>
        <taxon>Eukaryota</taxon>
        <taxon>Viridiplantae</taxon>
        <taxon>Streptophyta</taxon>
        <taxon>Embryophyta</taxon>
        <taxon>Tracheophyta</taxon>
        <taxon>Spermatophyta</taxon>
        <taxon>Magnoliopsida</taxon>
        <taxon>eudicotyledons</taxon>
        <taxon>Gunneridae</taxon>
        <taxon>Pentapetalae</taxon>
        <taxon>asterids</taxon>
        <taxon>Ericales</taxon>
        <taxon>Ericaceae</taxon>
        <taxon>Ericoideae</taxon>
        <taxon>Rhodoreae</taxon>
        <taxon>Rhododendron</taxon>
    </lineage>
</organism>